<dbReference type="Proteomes" id="UP000714275">
    <property type="component" value="Unassembled WGS sequence"/>
</dbReference>
<proteinExistence type="predicted"/>
<evidence type="ECO:0000313" key="1">
    <source>
        <dbReference type="EMBL" id="KAG1765071.1"/>
    </source>
</evidence>
<sequence>MSVGMAHQPYSSATDLTTPRITMSHNLRSAVLMALLAGKEWIFDDKSGMLEDVFGLDEKLFDVPNKWITDTSCYKVLEGKSEGGWSTRHDALHVWFQKQKVSNMMSQQIDEVWMNLGVSPIQLIQDGLEEGEEFPNILDAKCAKEDEMLAILGDHALEQPTHGNFWDAVTTIHHHAWECHHKCFGRAPGHIGYQKTYSECGCQRMAELTVRQKLSQRRS</sequence>
<organism evidence="1 2">
    <name type="scientific">Suillus placidus</name>
    <dbReference type="NCBI Taxonomy" id="48579"/>
    <lineage>
        <taxon>Eukaryota</taxon>
        <taxon>Fungi</taxon>
        <taxon>Dikarya</taxon>
        <taxon>Basidiomycota</taxon>
        <taxon>Agaricomycotina</taxon>
        <taxon>Agaricomycetes</taxon>
        <taxon>Agaricomycetidae</taxon>
        <taxon>Boletales</taxon>
        <taxon>Suillineae</taxon>
        <taxon>Suillaceae</taxon>
        <taxon>Suillus</taxon>
    </lineage>
</organism>
<name>A0A9P6ZGE3_9AGAM</name>
<accession>A0A9P6ZGE3</accession>
<keyword evidence="2" id="KW-1185">Reference proteome</keyword>
<comment type="caution">
    <text evidence="1">The sequence shown here is derived from an EMBL/GenBank/DDBJ whole genome shotgun (WGS) entry which is preliminary data.</text>
</comment>
<evidence type="ECO:0000313" key="2">
    <source>
        <dbReference type="Proteomes" id="UP000714275"/>
    </source>
</evidence>
<dbReference type="EMBL" id="JABBWD010000113">
    <property type="protein sequence ID" value="KAG1765071.1"/>
    <property type="molecule type" value="Genomic_DNA"/>
</dbReference>
<protein>
    <submittedName>
        <fullName evidence="1">Uncharacterized protein</fullName>
    </submittedName>
</protein>
<reference evidence="1" key="1">
    <citation type="journal article" date="2020" name="New Phytol.">
        <title>Comparative genomics reveals dynamic genome evolution in host specialist ectomycorrhizal fungi.</title>
        <authorList>
            <person name="Lofgren L.A."/>
            <person name="Nguyen N.H."/>
            <person name="Vilgalys R."/>
            <person name="Ruytinx J."/>
            <person name="Liao H.L."/>
            <person name="Branco S."/>
            <person name="Kuo A."/>
            <person name="LaButti K."/>
            <person name="Lipzen A."/>
            <person name="Andreopoulos W."/>
            <person name="Pangilinan J."/>
            <person name="Riley R."/>
            <person name="Hundley H."/>
            <person name="Na H."/>
            <person name="Barry K."/>
            <person name="Grigoriev I.V."/>
            <person name="Stajich J.E."/>
            <person name="Kennedy P.G."/>
        </authorList>
    </citation>
    <scope>NUCLEOTIDE SEQUENCE</scope>
    <source>
        <strain evidence="1">DOB743</strain>
    </source>
</reference>
<dbReference type="OrthoDB" id="3270319at2759"/>
<gene>
    <name evidence="1" type="ORF">EV702DRAFT_1051138</name>
</gene>
<dbReference type="AlphaFoldDB" id="A0A9P6ZGE3"/>